<protein>
    <submittedName>
        <fullName evidence="2">Flavodoxin</fullName>
    </submittedName>
</protein>
<proteinExistence type="predicted"/>
<dbReference type="PROSITE" id="PS00201">
    <property type="entry name" value="FLAVODOXIN"/>
    <property type="match status" value="1"/>
</dbReference>
<gene>
    <name evidence="2" type="ORF">HMPREF0220_0620</name>
</gene>
<feature type="domain" description="Flavodoxin-like" evidence="1">
    <location>
        <begin position="18"/>
        <end position="169"/>
    </location>
</feature>
<dbReference type="Proteomes" id="UP000003227">
    <property type="component" value="Unassembled WGS sequence"/>
</dbReference>
<evidence type="ECO:0000313" key="2">
    <source>
        <dbReference type="EMBL" id="EFH08480.1"/>
    </source>
</evidence>
<dbReference type="InterPro" id="IPR001226">
    <property type="entry name" value="Flavodoxin_CS"/>
</dbReference>
<dbReference type="AlphaFoldDB" id="D5Q138"/>
<accession>D5Q138</accession>
<dbReference type="PROSITE" id="PS50902">
    <property type="entry name" value="FLAVODOXIN_LIKE"/>
    <property type="match status" value="1"/>
</dbReference>
<dbReference type="EMBL" id="ADNX01000015">
    <property type="protein sequence ID" value="EFH08480.1"/>
    <property type="molecule type" value="Genomic_DNA"/>
</dbReference>
<dbReference type="GO" id="GO:0009055">
    <property type="term" value="F:electron transfer activity"/>
    <property type="evidence" value="ECO:0007669"/>
    <property type="project" value="InterPro"/>
</dbReference>
<organism evidence="2 3">
    <name type="scientific">Clostridioides difficile NAP08</name>
    <dbReference type="NCBI Taxonomy" id="525259"/>
    <lineage>
        <taxon>Bacteria</taxon>
        <taxon>Bacillati</taxon>
        <taxon>Bacillota</taxon>
        <taxon>Clostridia</taxon>
        <taxon>Peptostreptococcales</taxon>
        <taxon>Peptostreptococcaceae</taxon>
        <taxon>Clostridioides</taxon>
    </lineage>
</organism>
<dbReference type="Gene3D" id="3.40.50.360">
    <property type="match status" value="1"/>
</dbReference>
<reference evidence="2 3" key="1">
    <citation type="submission" date="2010-05" db="EMBL/GenBank/DDBJ databases">
        <authorList>
            <person name="Qin X."/>
            <person name="Bachman B."/>
            <person name="Battles P."/>
            <person name="Bell A."/>
            <person name="Bess C."/>
            <person name="Bickham C."/>
            <person name="Chaboub L."/>
            <person name="Chen D."/>
            <person name="Coyle M."/>
            <person name="Deiros D.R."/>
            <person name="Dinh H."/>
            <person name="Forbes L."/>
            <person name="Fowler G."/>
            <person name="Francisco L."/>
            <person name="Fu Q."/>
            <person name="Gubbala S."/>
            <person name="Hale W."/>
            <person name="Han Y."/>
            <person name="Hemphill L."/>
            <person name="Highlander S.K."/>
            <person name="Hirani K."/>
            <person name="Hogues M."/>
            <person name="Jackson L."/>
            <person name="Jakkamsetti A."/>
            <person name="Javaid M."/>
            <person name="Jiang H."/>
            <person name="Korchina V."/>
            <person name="Kovar C."/>
            <person name="Lara F."/>
            <person name="Lee S."/>
            <person name="Mata R."/>
            <person name="Mathew T."/>
            <person name="Moen C."/>
            <person name="Morales K."/>
            <person name="Munidasa M."/>
            <person name="Nazareth L."/>
            <person name="Ngo R."/>
            <person name="Nguyen L."/>
            <person name="Okwuonu G."/>
            <person name="Ongeri F."/>
            <person name="Patil S."/>
            <person name="Petrosino J."/>
            <person name="Pham C."/>
            <person name="Pham P."/>
            <person name="Pu L.-L."/>
            <person name="Puazo M."/>
            <person name="Raj R."/>
            <person name="Reid J."/>
            <person name="Rouhana J."/>
            <person name="Saada N."/>
            <person name="Shang Y."/>
            <person name="Simmons D."/>
            <person name="Thornton R."/>
            <person name="Warren J."/>
            <person name="Weissenberger G."/>
            <person name="Zhang J."/>
            <person name="Zhang L."/>
            <person name="Zhou C."/>
            <person name="Zhu D."/>
            <person name="Muzny D."/>
            <person name="Worley K."/>
            <person name="Gibbs R."/>
        </authorList>
    </citation>
    <scope>NUCLEOTIDE SEQUENCE [LARGE SCALE GENOMIC DNA]</scope>
    <source>
        <strain evidence="2 3">NAP08</strain>
    </source>
</reference>
<dbReference type="InterPro" id="IPR029039">
    <property type="entry name" value="Flavoprotein-like_sf"/>
</dbReference>
<dbReference type="GO" id="GO:0016651">
    <property type="term" value="F:oxidoreductase activity, acting on NAD(P)H"/>
    <property type="evidence" value="ECO:0007669"/>
    <property type="project" value="UniProtKB-ARBA"/>
</dbReference>
<dbReference type="Pfam" id="PF00258">
    <property type="entry name" value="Flavodoxin_1"/>
    <property type="match status" value="1"/>
</dbReference>
<dbReference type="GO" id="GO:0010181">
    <property type="term" value="F:FMN binding"/>
    <property type="evidence" value="ECO:0007669"/>
    <property type="project" value="InterPro"/>
</dbReference>
<dbReference type="InterPro" id="IPR008254">
    <property type="entry name" value="Flavodoxin/NO_synth"/>
</dbReference>
<name>D5Q138_CLODI</name>
<sequence>MIYNKLFLLDKGELKLKITILYQTRSGNTERVAKLIEDGAKKVDGVDVKLMRLDNIDLDYLNESKAVIFGTPTYLANTTWEVKKWFDEDSKKVNLAGKLGAVFATCDYICGGPDVAILTVVGHLMVKGMLVYSGGGSLGKPFIHLGHVHSIEGPELQDEKAIIFGERIATKAKELFN</sequence>
<comment type="caution">
    <text evidence="2">The sequence shown here is derived from an EMBL/GenBank/DDBJ whole genome shotgun (WGS) entry which is preliminary data.</text>
</comment>
<evidence type="ECO:0000259" key="1">
    <source>
        <dbReference type="PROSITE" id="PS50902"/>
    </source>
</evidence>
<dbReference type="SUPFAM" id="SSF52218">
    <property type="entry name" value="Flavoproteins"/>
    <property type="match status" value="1"/>
</dbReference>
<dbReference type="HOGENOM" id="CLU_051402_2_0_9"/>
<evidence type="ECO:0000313" key="3">
    <source>
        <dbReference type="Proteomes" id="UP000003227"/>
    </source>
</evidence>